<dbReference type="Proteomes" id="UP001237448">
    <property type="component" value="Unassembled WGS sequence"/>
</dbReference>
<sequence length="199" mass="21160">MVRFSMVFAGLFLAAMPGAHALQLSQNGSVLSMNGPIEAGDDRQLRLFLSRPGASQIKLVYLNSPGGMVYEAYKISEMIRAAGLSTVVDAGRASCASACTTVFVGGVRRYYLNAQSVVDGDTRNHGLGFHQASNWGGRQGEQQYSYEGSSVMVATFNEMGVPGAAKLIDKAKFVGLYRVSGATAWALGIATDLKLPHSE</sequence>
<dbReference type="InterPro" id="IPR029045">
    <property type="entry name" value="ClpP/crotonase-like_dom_sf"/>
</dbReference>
<dbReference type="SUPFAM" id="SSF52096">
    <property type="entry name" value="ClpP/crotonase"/>
    <property type="match status" value="1"/>
</dbReference>
<feature type="signal peptide" evidence="1">
    <location>
        <begin position="1"/>
        <end position="21"/>
    </location>
</feature>
<accession>A0ABU0FDW3</accession>
<dbReference type="RefSeq" id="WP_307427247.1">
    <property type="nucleotide sequence ID" value="NZ_JAUSVK010000001.1"/>
</dbReference>
<evidence type="ECO:0000313" key="2">
    <source>
        <dbReference type="EMBL" id="MDQ0392799.1"/>
    </source>
</evidence>
<gene>
    <name evidence="2" type="ORF">J3R73_002591</name>
</gene>
<dbReference type="Gene3D" id="3.90.226.10">
    <property type="entry name" value="2-enoyl-CoA Hydratase, Chain A, domain 1"/>
    <property type="match status" value="1"/>
</dbReference>
<dbReference type="EMBL" id="JAUSVK010000001">
    <property type="protein sequence ID" value="MDQ0392799.1"/>
    <property type="molecule type" value="Genomic_DNA"/>
</dbReference>
<keyword evidence="3" id="KW-1185">Reference proteome</keyword>
<comment type="caution">
    <text evidence="2">The sequence shown here is derived from an EMBL/GenBank/DDBJ whole genome shotgun (WGS) entry which is preliminary data.</text>
</comment>
<name>A0ABU0FDW3_9HYPH</name>
<protein>
    <submittedName>
        <fullName evidence="2">Uncharacterized protein</fullName>
    </submittedName>
</protein>
<organism evidence="2 3">
    <name type="scientific">Labrys monachus</name>
    <dbReference type="NCBI Taxonomy" id="217067"/>
    <lineage>
        <taxon>Bacteria</taxon>
        <taxon>Pseudomonadati</taxon>
        <taxon>Pseudomonadota</taxon>
        <taxon>Alphaproteobacteria</taxon>
        <taxon>Hyphomicrobiales</taxon>
        <taxon>Xanthobacteraceae</taxon>
        <taxon>Labrys</taxon>
    </lineage>
</organism>
<feature type="chain" id="PRO_5045566409" evidence="1">
    <location>
        <begin position="22"/>
        <end position="199"/>
    </location>
</feature>
<evidence type="ECO:0000256" key="1">
    <source>
        <dbReference type="SAM" id="SignalP"/>
    </source>
</evidence>
<proteinExistence type="predicted"/>
<reference evidence="2 3" key="1">
    <citation type="submission" date="2023-07" db="EMBL/GenBank/DDBJ databases">
        <title>Genomic Encyclopedia of Type Strains, Phase IV (KMG-IV): sequencing the most valuable type-strain genomes for metagenomic binning, comparative biology and taxonomic classification.</title>
        <authorList>
            <person name="Goeker M."/>
        </authorList>
    </citation>
    <scope>NUCLEOTIDE SEQUENCE [LARGE SCALE GENOMIC DNA]</scope>
    <source>
        <strain evidence="2 3">DSM 5896</strain>
    </source>
</reference>
<evidence type="ECO:0000313" key="3">
    <source>
        <dbReference type="Proteomes" id="UP001237448"/>
    </source>
</evidence>
<keyword evidence="1" id="KW-0732">Signal</keyword>